<dbReference type="NCBIfam" id="NF002878">
    <property type="entry name" value="PRK03321.1"/>
    <property type="match status" value="1"/>
</dbReference>
<evidence type="ECO:0000313" key="8">
    <source>
        <dbReference type="EMBL" id="MCG2622489.1"/>
    </source>
</evidence>
<dbReference type="InterPro" id="IPR015424">
    <property type="entry name" value="PyrdxlP-dep_Trfase"/>
</dbReference>
<evidence type="ECO:0000256" key="3">
    <source>
        <dbReference type="ARBA" id="ARBA00022679"/>
    </source>
</evidence>
<comment type="caution">
    <text evidence="8">The sequence shown here is derived from an EMBL/GenBank/DDBJ whole genome shotgun (WGS) entry which is preliminary data.</text>
</comment>
<dbReference type="CDD" id="cd00609">
    <property type="entry name" value="AAT_like"/>
    <property type="match status" value="1"/>
</dbReference>
<dbReference type="InterPro" id="IPR004839">
    <property type="entry name" value="Aminotransferase_I/II_large"/>
</dbReference>
<evidence type="ECO:0000256" key="2">
    <source>
        <dbReference type="ARBA" id="ARBA00022576"/>
    </source>
</evidence>
<comment type="cofactor">
    <cofactor evidence="1 5">
        <name>pyridoxal 5'-phosphate</name>
        <dbReference type="ChEBI" id="CHEBI:597326"/>
    </cofactor>
</comment>
<dbReference type="RefSeq" id="WP_237820847.1">
    <property type="nucleotide sequence ID" value="NZ_JAKLTQ010000007.1"/>
</dbReference>
<dbReference type="Pfam" id="PF00155">
    <property type="entry name" value="Aminotran_1_2"/>
    <property type="match status" value="1"/>
</dbReference>
<dbReference type="InterPro" id="IPR015421">
    <property type="entry name" value="PyrdxlP-dep_Trfase_major"/>
</dbReference>
<feature type="region of interest" description="Disordered" evidence="6">
    <location>
        <begin position="1"/>
        <end position="24"/>
    </location>
</feature>
<evidence type="ECO:0000256" key="5">
    <source>
        <dbReference type="RuleBase" id="RU003693"/>
    </source>
</evidence>
<dbReference type="EMBL" id="JAKLTQ010000007">
    <property type="protein sequence ID" value="MCG2622489.1"/>
    <property type="molecule type" value="Genomic_DNA"/>
</dbReference>
<keyword evidence="3 8" id="KW-0808">Transferase</keyword>
<dbReference type="InterPro" id="IPR001917">
    <property type="entry name" value="Aminotrans_II_pyridoxalP_BS"/>
</dbReference>
<dbReference type="GO" id="GO:0004400">
    <property type="term" value="F:histidinol-phosphate transaminase activity"/>
    <property type="evidence" value="ECO:0007669"/>
    <property type="project" value="UniProtKB-EC"/>
</dbReference>
<dbReference type="InterPro" id="IPR015422">
    <property type="entry name" value="PyrdxlP-dep_Trfase_small"/>
</dbReference>
<dbReference type="Gene3D" id="3.90.1150.10">
    <property type="entry name" value="Aspartate Aminotransferase, domain 1"/>
    <property type="match status" value="1"/>
</dbReference>
<protein>
    <submittedName>
        <fullName evidence="8">Histidinol-phosphate transaminase</fullName>
        <ecNumber evidence="8">2.6.1.9</ecNumber>
    </submittedName>
</protein>
<dbReference type="EC" id="2.6.1.9" evidence="8"/>
<dbReference type="PROSITE" id="PS00599">
    <property type="entry name" value="AA_TRANSFER_CLASS_2"/>
    <property type="match status" value="1"/>
</dbReference>
<name>A0ABS9L740_9MICC</name>
<proteinExistence type="inferred from homology"/>
<evidence type="ECO:0000259" key="7">
    <source>
        <dbReference type="Pfam" id="PF00155"/>
    </source>
</evidence>
<gene>
    <name evidence="8" type="ORF">LVY72_11245</name>
</gene>
<dbReference type="InterPro" id="IPR050106">
    <property type="entry name" value="HistidinolP_aminotransfase"/>
</dbReference>
<dbReference type="PANTHER" id="PTHR43643">
    <property type="entry name" value="HISTIDINOL-PHOSPHATE AMINOTRANSFERASE 2"/>
    <property type="match status" value="1"/>
</dbReference>
<comment type="similarity">
    <text evidence="5">Belongs to the class-II pyridoxal-phosphate-dependent aminotransferase family.</text>
</comment>
<dbReference type="Proteomes" id="UP001165368">
    <property type="component" value="Unassembled WGS sequence"/>
</dbReference>
<keyword evidence="9" id="KW-1185">Reference proteome</keyword>
<keyword evidence="4 5" id="KW-0663">Pyridoxal phosphate</keyword>
<dbReference type="PANTHER" id="PTHR43643:SF3">
    <property type="entry name" value="HISTIDINOL-PHOSPHATE AMINOTRANSFERASE"/>
    <property type="match status" value="1"/>
</dbReference>
<feature type="compositionally biased region" description="Low complexity" evidence="6">
    <location>
        <begin position="1"/>
        <end position="10"/>
    </location>
</feature>
<dbReference type="InterPro" id="IPR024892">
    <property type="entry name" value="ArAT"/>
</dbReference>
<dbReference type="Gene3D" id="3.40.640.10">
    <property type="entry name" value="Type I PLP-dependent aspartate aminotransferase-like (Major domain)"/>
    <property type="match status" value="1"/>
</dbReference>
<accession>A0ABS9L740</accession>
<keyword evidence="2 8" id="KW-0032">Aminotransferase</keyword>
<organism evidence="8 9">
    <name type="scientific">Arthrobacter hankyongi</name>
    <dbReference type="NCBI Taxonomy" id="2904801"/>
    <lineage>
        <taxon>Bacteria</taxon>
        <taxon>Bacillati</taxon>
        <taxon>Actinomycetota</taxon>
        <taxon>Actinomycetes</taxon>
        <taxon>Micrococcales</taxon>
        <taxon>Micrococcaceae</taxon>
        <taxon>Arthrobacter</taxon>
    </lineage>
</organism>
<reference evidence="8" key="1">
    <citation type="submission" date="2022-01" db="EMBL/GenBank/DDBJ databases">
        <authorList>
            <person name="Jo J.-H."/>
            <person name="Im W.-T."/>
        </authorList>
    </citation>
    <scope>NUCLEOTIDE SEQUENCE</scope>
    <source>
        <strain evidence="8">I2-34</strain>
    </source>
</reference>
<evidence type="ECO:0000256" key="6">
    <source>
        <dbReference type="SAM" id="MobiDB-lite"/>
    </source>
</evidence>
<feature type="domain" description="Aminotransferase class I/classII large" evidence="7">
    <location>
        <begin position="47"/>
        <end position="348"/>
    </location>
</feature>
<dbReference type="SUPFAM" id="SSF53383">
    <property type="entry name" value="PLP-dependent transferases"/>
    <property type="match status" value="1"/>
</dbReference>
<evidence type="ECO:0000313" key="9">
    <source>
        <dbReference type="Proteomes" id="UP001165368"/>
    </source>
</evidence>
<evidence type="ECO:0000256" key="1">
    <source>
        <dbReference type="ARBA" id="ARBA00001933"/>
    </source>
</evidence>
<sequence length="382" mass="39101">MNVPAASPVPALAPPGGTAPQPRPGIAALPSYSRSAAKSRVRWIASSNETPAPPSPAVQAAITAAGAGANRYPSLAGDQLVAAVAARLGLDAGQVVAGAGSLALLQLLLTVYTGPGDEVVYAWRSYEAYPILTGVAGATAVEIPLAPGARHDLPAMAAALTPAARAVIVCSPNNPTGTVVRHDDLLRFLQQVPPHVLVILDEAYREFARPEHDAAALLADHPNLVILRTFSKAYGLAGLRAGYLAASADIAGMLRRAAPPFPLSLVTEAAAVAAWAEPARTARMVAGIVAERDRLAGELRHRGIPVPPSGGNFLWIPAGELALDLEAACLTHSVSVRAFAGDGVRVTIVGREASTAVLAAVDAVPGLAFPDLDRRPAAAGTE</sequence>
<evidence type="ECO:0000256" key="4">
    <source>
        <dbReference type="ARBA" id="ARBA00022898"/>
    </source>
</evidence>